<evidence type="ECO:0000256" key="3">
    <source>
        <dbReference type="ARBA" id="ARBA00022553"/>
    </source>
</evidence>
<feature type="non-terminal residue" evidence="19">
    <location>
        <position position="819"/>
    </location>
</feature>
<dbReference type="InterPro" id="IPR006212">
    <property type="entry name" value="Furin_repeat"/>
</dbReference>
<protein>
    <recommendedName>
        <fullName evidence="2">receptor protein-tyrosine kinase</fullName>
        <ecNumber evidence="2">2.7.10.1</ecNumber>
    </recommendedName>
</protein>
<feature type="domain" description="Growth factor receptor" evidence="18">
    <location>
        <begin position="550"/>
        <end position="674"/>
    </location>
</feature>
<evidence type="ECO:0000259" key="18">
    <source>
        <dbReference type="Pfam" id="PF14843"/>
    </source>
</evidence>
<dbReference type="GO" id="GO:0016020">
    <property type="term" value="C:membrane"/>
    <property type="evidence" value="ECO:0007669"/>
    <property type="project" value="UniProtKB-SubCell"/>
</dbReference>
<evidence type="ECO:0000256" key="11">
    <source>
        <dbReference type="ARBA" id="ARBA00023137"/>
    </source>
</evidence>
<evidence type="ECO:0000256" key="13">
    <source>
        <dbReference type="ARBA" id="ARBA00023180"/>
    </source>
</evidence>
<evidence type="ECO:0000256" key="2">
    <source>
        <dbReference type="ARBA" id="ARBA00011902"/>
    </source>
</evidence>
<comment type="caution">
    <text evidence="19">The sequence shown here is derived from an EMBL/GenBank/DDBJ whole genome shotgun (WGS) entry which is preliminary data.</text>
</comment>
<dbReference type="GO" id="GO:0004714">
    <property type="term" value="F:transmembrane receptor protein tyrosine kinase activity"/>
    <property type="evidence" value="ECO:0007669"/>
    <property type="project" value="UniProtKB-EC"/>
</dbReference>
<dbReference type="Gene3D" id="3.80.20.20">
    <property type="entry name" value="Receptor L-domain"/>
    <property type="match status" value="2"/>
</dbReference>
<dbReference type="InterPro" id="IPR000494">
    <property type="entry name" value="Rcpt_L-dom"/>
</dbReference>
<reference evidence="19" key="2">
    <citation type="submission" date="2020-11" db="EMBL/GenBank/DDBJ databases">
        <authorList>
            <person name="McCartney M.A."/>
            <person name="Auch B."/>
            <person name="Kono T."/>
            <person name="Mallez S."/>
            <person name="Becker A."/>
            <person name="Gohl D.M."/>
            <person name="Silverstein K.A.T."/>
            <person name="Koren S."/>
            <person name="Bechman K.B."/>
            <person name="Herman A."/>
            <person name="Abrahante J.E."/>
            <person name="Garbe J."/>
        </authorList>
    </citation>
    <scope>NUCLEOTIDE SEQUENCE</scope>
    <source>
        <strain evidence="19">Duluth1</strain>
        <tissue evidence="19">Whole animal</tissue>
    </source>
</reference>
<dbReference type="InterPro" id="IPR036941">
    <property type="entry name" value="Rcpt_L-dom_sf"/>
</dbReference>
<dbReference type="SMART" id="SM00261">
    <property type="entry name" value="FU"/>
    <property type="match status" value="7"/>
</dbReference>
<dbReference type="EMBL" id="JAIWYP010000009">
    <property type="protein sequence ID" value="KAH3770740.1"/>
    <property type="molecule type" value="Genomic_DNA"/>
</dbReference>
<evidence type="ECO:0000256" key="8">
    <source>
        <dbReference type="ARBA" id="ARBA00022840"/>
    </source>
</evidence>
<dbReference type="Gene3D" id="2.10.220.10">
    <property type="entry name" value="Hormone Receptor, Insulin-like Growth Factor Receptor 1, Chain A, domain 2"/>
    <property type="match status" value="3"/>
</dbReference>
<name>A0A9D4E1J2_DREPO</name>
<keyword evidence="20" id="KW-1185">Reference proteome</keyword>
<dbReference type="FunFam" id="2.10.220.10:FF:000001">
    <property type="entry name" value="Receptor protein-tyrosine kinase"/>
    <property type="match status" value="1"/>
</dbReference>
<feature type="chain" id="PRO_5039600144" description="receptor protein-tyrosine kinase" evidence="15">
    <location>
        <begin position="26"/>
        <end position="819"/>
    </location>
</feature>
<keyword evidence="8" id="KW-0067">ATP-binding</keyword>
<keyword evidence="9" id="KW-1133">Transmembrane helix</keyword>
<gene>
    <name evidence="19" type="ORF">DPMN_172033</name>
</gene>
<evidence type="ECO:0000256" key="1">
    <source>
        <dbReference type="ARBA" id="ARBA00004479"/>
    </source>
</evidence>
<dbReference type="InterPro" id="IPR032778">
    <property type="entry name" value="GF_recep_IV"/>
</dbReference>
<evidence type="ECO:0000313" key="19">
    <source>
        <dbReference type="EMBL" id="KAH3770740.1"/>
    </source>
</evidence>
<reference evidence="19" key="1">
    <citation type="journal article" date="2019" name="bioRxiv">
        <title>The Genome of the Zebra Mussel, Dreissena polymorpha: A Resource for Invasive Species Research.</title>
        <authorList>
            <person name="McCartney M.A."/>
            <person name="Auch B."/>
            <person name="Kono T."/>
            <person name="Mallez S."/>
            <person name="Zhang Y."/>
            <person name="Obille A."/>
            <person name="Becker A."/>
            <person name="Abrahante J.E."/>
            <person name="Garbe J."/>
            <person name="Badalamenti J.P."/>
            <person name="Herman A."/>
            <person name="Mangelson H."/>
            <person name="Liachko I."/>
            <person name="Sullivan S."/>
            <person name="Sone E.D."/>
            <person name="Koren S."/>
            <person name="Silverstein K.A.T."/>
            <person name="Beckman K.B."/>
            <person name="Gohl D.M."/>
        </authorList>
    </citation>
    <scope>NUCLEOTIDE SEQUENCE</scope>
    <source>
        <strain evidence="19">Duluth1</strain>
        <tissue evidence="19">Whole animal</tissue>
    </source>
</reference>
<organism evidence="19 20">
    <name type="scientific">Dreissena polymorpha</name>
    <name type="common">Zebra mussel</name>
    <name type="synonym">Mytilus polymorpha</name>
    <dbReference type="NCBI Taxonomy" id="45954"/>
    <lineage>
        <taxon>Eukaryota</taxon>
        <taxon>Metazoa</taxon>
        <taxon>Spiralia</taxon>
        <taxon>Lophotrochozoa</taxon>
        <taxon>Mollusca</taxon>
        <taxon>Bivalvia</taxon>
        <taxon>Autobranchia</taxon>
        <taxon>Heteroconchia</taxon>
        <taxon>Euheterodonta</taxon>
        <taxon>Imparidentia</taxon>
        <taxon>Neoheterodontei</taxon>
        <taxon>Myida</taxon>
        <taxon>Dreissenoidea</taxon>
        <taxon>Dreissenidae</taxon>
        <taxon>Dreissena</taxon>
    </lineage>
</organism>
<dbReference type="Pfam" id="PF01030">
    <property type="entry name" value="Recep_L_domain"/>
    <property type="match status" value="2"/>
</dbReference>
<feature type="domain" description="Furin-like cysteine-rich" evidence="16">
    <location>
        <begin position="236"/>
        <end position="387"/>
    </location>
</feature>
<evidence type="ECO:0000256" key="12">
    <source>
        <dbReference type="ARBA" id="ARBA00023170"/>
    </source>
</evidence>
<dbReference type="InterPro" id="IPR009030">
    <property type="entry name" value="Growth_fac_rcpt_cys_sf"/>
</dbReference>
<dbReference type="CDD" id="cd00064">
    <property type="entry name" value="FU"/>
    <property type="match status" value="4"/>
</dbReference>
<sequence length="819" mass="92071">MQSWRGRLCLTCILAALCIVSSIEGTDPGEYNSDCKQNSDCQLGFVCIMGTCTCESSFVYDMSSRRCKKVCRGSSEGFVRHGSFDHQYAILKNRYTNCSYVDGNLELTALERPFDLGFLKDIEEVDGYVFIVNVFSNYLNLTKLRIIRGKELFKYNNESYSLYVALNNNPNNDSQGILELQFLSLSEIVRGKVFFQNNNLLCFVNTIEWTDINTNTLPAVNIVQTNQHFRRQCPPCPAECFNKKTGEYHCWGSGNGMCQKLNYIKKVCSESCDGRCFGDQQNQCCHPECAAGCTGPKKTECLACKNFYNEGSCDRHCPLMTFYNPVEMRWENNPLGRYAFGSLCVKECPLYLVKDQNACVLKCPKDKQPDPQTNICEKCDGPCKKNCIGTPDFLNSNNIEQFRGCTVIDGNLIILKVSFEVDTHLNTTPLTLEHLSILKDVREINGYLSVQELPKEADSLSFLSGLEIIHGRFLTSTGHALNILKTESIEYLGLVSLRQIRNGGTIIMFNRDMCYLNDLDMSIIHLNPKQKLIQRNNKIQTECEAENKRCDPECSEHGCWGPGPGMCLRCRNKRLEGSNKCVTSCDDEEMQYEVPGNMCRSCDEQCAVGCHGPNATQCTACKYVKFLGLNNTSECMSECPAPTLTAPYFYPDETKICRQCDPSCDEGCTGNQTHVGFGGCKTCVLAINRTQENDTVRCIPKDQENCPDGYFSTQYKADVPNHPLNKKQVCQPCDHLCLTCTTEGVANCPLCRYYRSGIHGSSTCVKECPIYHFNNSLTRTCDKCNDQCLGDIKGECHGPTSRDCNNCQKYKIIYAENNT</sequence>
<evidence type="ECO:0000313" key="20">
    <source>
        <dbReference type="Proteomes" id="UP000828390"/>
    </source>
</evidence>
<feature type="domain" description="Receptor L-domain" evidence="17">
    <location>
        <begin position="97"/>
        <end position="212"/>
    </location>
</feature>
<keyword evidence="10" id="KW-0472">Membrane</keyword>
<evidence type="ECO:0000259" key="17">
    <source>
        <dbReference type="Pfam" id="PF01030"/>
    </source>
</evidence>
<comment type="catalytic activity">
    <reaction evidence="14">
        <text>L-tyrosyl-[protein] + ATP = O-phospho-L-tyrosyl-[protein] + ADP + H(+)</text>
        <dbReference type="Rhea" id="RHEA:10596"/>
        <dbReference type="Rhea" id="RHEA-COMP:10136"/>
        <dbReference type="Rhea" id="RHEA-COMP:20101"/>
        <dbReference type="ChEBI" id="CHEBI:15378"/>
        <dbReference type="ChEBI" id="CHEBI:30616"/>
        <dbReference type="ChEBI" id="CHEBI:46858"/>
        <dbReference type="ChEBI" id="CHEBI:61978"/>
        <dbReference type="ChEBI" id="CHEBI:456216"/>
        <dbReference type="EC" id="2.7.10.1"/>
    </reaction>
</comment>
<keyword evidence="7" id="KW-0418">Kinase</keyword>
<dbReference type="SUPFAM" id="SSF57184">
    <property type="entry name" value="Growth factor receptor domain"/>
    <property type="match status" value="3"/>
</dbReference>
<evidence type="ECO:0000256" key="10">
    <source>
        <dbReference type="ARBA" id="ARBA00023136"/>
    </source>
</evidence>
<keyword evidence="4" id="KW-0808">Transferase</keyword>
<keyword evidence="11" id="KW-0829">Tyrosine-protein kinase</keyword>
<keyword evidence="5" id="KW-0812">Transmembrane</keyword>
<dbReference type="Pfam" id="PF00757">
    <property type="entry name" value="Furin-like"/>
    <property type="match status" value="1"/>
</dbReference>
<evidence type="ECO:0000256" key="15">
    <source>
        <dbReference type="SAM" id="SignalP"/>
    </source>
</evidence>
<dbReference type="InterPro" id="IPR006211">
    <property type="entry name" value="Furin-like_Cys-rich_dom"/>
</dbReference>
<evidence type="ECO:0000256" key="9">
    <source>
        <dbReference type="ARBA" id="ARBA00022989"/>
    </source>
</evidence>
<dbReference type="Proteomes" id="UP000828390">
    <property type="component" value="Unassembled WGS sequence"/>
</dbReference>
<dbReference type="EC" id="2.7.10.1" evidence="2"/>
<comment type="subcellular location">
    <subcellularLocation>
        <location evidence="1">Membrane</location>
        <topology evidence="1">Single-pass type I membrane protein</topology>
    </subcellularLocation>
</comment>
<dbReference type="Pfam" id="PF14843">
    <property type="entry name" value="GF_recep_IV"/>
    <property type="match status" value="1"/>
</dbReference>
<keyword evidence="3" id="KW-0597">Phosphoprotein</keyword>
<dbReference type="GO" id="GO:0005524">
    <property type="term" value="F:ATP binding"/>
    <property type="evidence" value="ECO:0007669"/>
    <property type="project" value="UniProtKB-KW"/>
</dbReference>
<evidence type="ECO:0000256" key="7">
    <source>
        <dbReference type="ARBA" id="ARBA00022777"/>
    </source>
</evidence>
<evidence type="ECO:0000256" key="5">
    <source>
        <dbReference type="ARBA" id="ARBA00022692"/>
    </source>
</evidence>
<proteinExistence type="predicted"/>
<accession>A0A9D4E1J2</accession>
<keyword evidence="15" id="KW-0732">Signal</keyword>
<keyword evidence="13" id="KW-0325">Glycoprotein</keyword>
<keyword evidence="12" id="KW-0675">Receptor</keyword>
<evidence type="ECO:0000256" key="6">
    <source>
        <dbReference type="ARBA" id="ARBA00022741"/>
    </source>
</evidence>
<keyword evidence="6" id="KW-0547">Nucleotide-binding</keyword>
<feature type="domain" description="Receptor L-domain" evidence="17">
    <location>
        <begin position="404"/>
        <end position="519"/>
    </location>
</feature>
<feature type="signal peptide" evidence="15">
    <location>
        <begin position="1"/>
        <end position="25"/>
    </location>
</feature>
<dbReference type="GO" id="GO:0007169">
    <property type="term" value="P:cell surface receptor protein tyrosine kinase signaling pathway"/>
    <property type="evidence" value="ECO:0007669"/>
    <property type="project" value="UniProtKB-ARBA"/>
</dbReference>
<dbReference type="AlphaFoldDB" id="A0A9D4E1J2"/>
<dbReference type="SUPFAM" id="SSF52058">
    <property type="entry name" value="L domain-like"/>
    <property type="match status" value="2"/>
</dbReference>
<evidence type="ECO:0000259" key="16">
    <source>
        <dbReference type="Pfam" id="PF00757"/>
    </source>
</evidence>
<evidence type="ECO:0000256" key="4">
    <source>
        <dbReference type="ARBA" id="ARBA00022679"/>
    </source>
</evidence>
<evidence type="ECO:0000256" key="14">
    <source>
        <dbReference type="ARBA" id="ARBA00051243"/>
    </source>
</evidence>